<comment type="caution">
    <text evidence="2">The sequence shown here is derived from an EMBL/GenBank/DDBJ whole genome shotgun (WGS) entry which is preliminary data.</text>
</comment>
<feature type="transmembrane region" description="Helical" evidence="1">
    <location>
        <begin position="80"/>
        <end position="103"/>
    </location>
</feature>
<evidence type="ECO:0000313" key="3">
    <source>
        <dbReference type="Proteomes" id="UP000709295"/>
    </source>
</evidence>
<keyword evidence="1" id="KW-0472">Membrane</keyword>
<feature type="transmembrane region" description="Helical" evidence="1">
    <location>
        <begin position="133"/>
        <end position="156"/>
    </location>
</feature>
<proteinExistence type="predicted"/>
<accession>A0A8J5III6</accession>
<feature type="transmembrane region" description="Helical" evidence="1">
    <location>
        <begin position="206"/>
        <end position="232"/>
    </location>
</feature>
<name>A0A8J5III6_9STRA</name>
<dbReference type="Proteomes" id="UP000709295">
    <property type="component" value="Unassembled WGS sequence"/>
</dbReference>
<dbReference type="EMBL" id="JAENGY010000658">
    <property type="protein sequence ID" value="KAG6958651.1"/>
    <property type="molecule type" value="Genomic_DNA"/>
</dbReference>
<evidence type="ECO:0000313" key="2">
    <source>
        <dbReference type="EMBL" id="KAG6958651.1"/>
    </source>
</evidence>
<dbReference type="AlphaFoldDB" id="A0A8J5III6"/>
<keyword evidence="1" id="KW-1133">Transmembrane helix</keyword>
<feature type="non-terminal residue" evidence="2">
    <location>
        <position position="244"/>
    </location>
</feature>
<gene>
    <name evidence="2" type="ORF">JG688_00010422</name>
</gene>
<sequence length="244" mass="28137">VFTRDGFLGVDGPNFDFVLLCREIVETALQTQQAYRMSLLLPRRELNRGYVALLVLNCWSTALVHSFFRNHATRRRLLALICDCVLDLVSSVGITTVLVAMYVPDFEFDTYGFPFLKWYEDVWRVHAMSEFQMILVTSWGDLAMRFIFALSMLGNLNNIKKLIRARPMKRIRRATNARHRATVVAPFHASLASMKKNFHGVDPESLHFWVGKATEIGFFVWGLVVMILHLYAESMPELPQCKMQ</sequence>
<evidence type="ECO:0000256" key="1">
    <source>
        <dbReference type="SAM" id="Phobius"/>
    </source>
</evidence>
<feature type="transmembrane region" description="Helical" evidence="1">
    <location>
        <begin position="49"/>
        <end position="68"/>
    </location>
</feature>
<protein>
    <submittedName>
        <fullName evidence="2">Uncharacterized protein</fullName>
    </submittedName>
</protein>
<organism evidence="2 3">
    <name type="scientific">Phytophthora aleatoria</name>
    <dbReference type="NCBI Taxonomy" id="2496075"/>
    <lineage>
        <taxon>Eukaryota</taxon>
        <taxon>Sar</taxon>
        <taxon>Stramenopiles</taxon>
        <taxon>Oomycota</taxon>
        <taxon>Peronosporomycetes</taxon>
        <taxon>Peronosporales</taxon>
        <taxon>Peronosporaceae</taxon>
        <taxon>Phytophthora</taxon>
    </lineage>
</organism>
<reference evidence="2" key="1">
    <citation type="submission" date="2021-01" db="EMBL/GenBank/DDBJ databases">
        <title>Phytophthora aleatoria, a newly-described species from Pinus radiata is distinct from Phytophthora cactorum isolates based on comparative genomics.</title>
        <authorList>
            <person name="Mcdougal R."/>
            <person name="Panda P."/>
            <person name="Williams N."/>
            <person name="Studholme D.J."/>
        </authorList>
    </citation>
    <scope>NUCLEOTIDE SEQUENCE</scope>
    <source>
        <strain evidence="2">NZFS 4037</strain>
    </source>
</reference>
<keyword evidence="1" id="KW-0812">Transmembrane</keyword>
<keyword evidence="3" id="KW-1185">Reference proteome</keyword>
<feature type="non-terminal residue" evidence="2">
    <location>
        <position position="1"/>
    </location>
</feature>